<reference evidence="2" key="1">
    <citation type="journal article" date="2016" name="Stand. Genomic Sci.">
        <title>Complete genome sequence of Methanospirillum hungatei type strain JF1.</title>
        <authorList>
            <person name="Gunsalus R.P."/>
            <person name="Cook L.E."/>
            <person name="Crable B."/>
            <person name="Rohlin L."/>
            <person name="McDonald E."/>
            <person name="Mouttaki H."/>
            <person name="Sieber J.R."/>
            <person name="Poweleit N."/>
            <person name="Zhou H."/>
            <person name="Lapidus A.L."/>
            <person name="Daligault H.E."/>
            <person name="Land M."/>
            <person name="Gilna P."/>
            <person name="Ivanova N."/>
            <person name="Kyrpides N."/>
            <person name="Culley D.E."/>
            <person name="McInerney M.J."/>
        </authorList>
    </citation>
    <scope>NUCLEOTIDE SEQUENCE [LARGE SCALE GENOMIC DNA]</scope>
    <source>
        <strain evidence="2">ATCC 27890 / DSM 864 / NBRC 100397 / JF-1</strain>
    </source>
</reference>
<dbReference type="GO" id="GO:0006402">
    <property type="term" value="P:mRNA catabolic process"/>
    <property type="evidence" value="ECO:0007669"/>
    <property type="project" value="TreeGrafter"/>
</dbReference>
<dbReference type="InterPro" id="IPR003477">
    <property type="entry name" value="PemK-like"/>
</dbReference>
<dbReference type="InParanoid" id="Q2FRA1"/>
<dbReference type="GO" id="GO:0004521">
    <property type="term" value="F:RNA endonuclease activity"/>
    <property type="evidence" value="ECO:0007669"/>
    <property type="project" value="TreeGrafter"/>
</dbReference>
<dbReference type="GeneID" id="3924112"/>
<dbReference type="Proteomes" id="UP000001941">
    <property type="component" value="Chromosome"/>
</dbReference>
<dbReference type="KEGG" id="mhu:Mhun_0676"/>
<organism evidence="1 2">
    <name type="scientific">Methanospirillum hungatei JF-1 (strain ATCC 27890 / DSM 864 / NBRC 100397 / JF-1)</name>
    <dbReference type="NCBI Taxonomy" id="323259"/>
    <lineage>
        <taxon>Archaea</taxon>
        <taxon>Methanobacteriati</taxon>
        <taxon>Methanobacteriota</taxon>
        <taxon>Stenosarchaea group</taxon>
        <taxon>Methanomicrobia</taxon>
        <taxon>Methanomicrobiales</taxon>
        <taxon>Methanospirillaceae</taxon>
        <taxon>Methanospirillum</taxon>
    </lineage>
</organism>
<accession>Q2FRA1</accession>
<sequence>MRSARGEIWIIDLTDSRGHEQGGKRPVIVMASVIGMNIVIPLTTQIKVLNYPHTYLIEPTSSNGLSAPSIAMTFQIVAIDEKRLEKTIGKISHADNEIVKALLIDLLGLYK</sequence>
<dbReference type="OrthoDB" id="109270at2157"/>
<keyword evidence="2" id="KW-1185">Reference proteome</keyword>
<dbReference type="Pfam" id="PF02452">
    <property type="entry name" value="PemK_toxin"/>
    <property type="match status" value="1"/>
</dbReference>
<evidence type="ECO:0000313" key="1">
    <source>
        <dbReference type="EMBL" id="ABD40432.1"/>
    </source>
</evidence>
<proteinExistence type="predicted"/>
<dbReference type="eggNOG" id="arCOG03943">
    <property type="taxonomic scope" value="Archaea"/>
</dbReference>
<dbReference type="STRING" id="323259.Mhun_0676"/>
<dbReference type="AlphaFoldDB" id="Q2FRA1"/>
<dbReference type="HOGENOM" id="CLU_121823_1_0_2"/>
<dbReference type="EnsemblBacteria" id="ABD40432">
    <property type="protein sequence ID" value="ABD40432"/>
    <property type="gene ID" value="Mhun_0676"/>
</dbReference>
<dbReference type="EMBL" id="CP000254">
    <property type="protein sequence ID" value="ABD40432.1"/>
    <property type="molecule type" value="Genomic_DNA"/>
</dbReference>
<dbReference type="GO" id="GO:0003677">
    <property type="term" value="F:DNA binding"/>
    <property type="evidence" value="ECO:0007669"/>
    <property type="project" value="InterPro"/>
</dbReference>
<protein>
    <submittedName>
        <fullName evidence="1">Transcriptional modulator of MazE/toxin, MazF</fullName>
    </submittedName>
</protein>
<name>Q2FRA1_METHJ</name>
<dbReference type="RefSeq" id="WP_011447715.1">
    <property type="nucleotide sequence ID" value="NC_007796.1"/>
</dbReference>
<dbReference type="GO" id="GO:0016075">
    <property type="term" value="P:rRNA catabolic process"/>
    <property type="evidence" value="ECO:0007669"/>
    <property type="project" value="TreeGrafter"/>
</dbReference>
<dbReference type="PANTHER" id="PTHR33988">
    <property type="entry name" value="ENDORIBONUCLEASE MAZF-RELATED"/>
    <property type="match status" value="1"/>
</dbReference>
<dbReference type="InterPro" id="IPR011067">
    <property type="entry name" value="Plasmid_toxin/cell-grow_inhib"/>
</dbReference>
<evidence type="ECO:0000313" key="2">
    <source>
        <dbReference type="Proteomes" id="UP000001941"/>
    </source>
</evidence>
<gene>
    <name evidence="1" type="ordered locus">Mhun_0676</name>
</gene>
<dbReference type="SUPFAM" id="SSF50118">
    <property type="entry name" value="Cell growth inhibitor/plasmid maintenance toxic component"/>
    <property type="match status" value="1"/>
</dbReference>
<dbReference type="Gene3D" id="2.30.30.110">
    <property type="match status" value="1"/>
</dbReference>